<feature type="domain" description="AMP-dependent synthetase/ligase" evidence="6">
    <location>
        <begin position="101"/>
        <end position="510"/>
    </location>
</feature>
<dbReference type="GO" id="GO:0005811">
    <property type="term" value="C:lipid droplet"/>
    <property type="evidence" value="ECO:0007669"/>
    <property type="project" value="TreeGrafter"/>
</dbReference>
<comment type="similarity">
    <text evidence="1">Belongs to the ATP-dependent AMP-binding enzyme family.</text>
</comment>
<keyword evidence="8" id="KW-1185">Reference proteome</keyword>
<dbReference type="SUPFAM" id="SSF56801">
    <property type="entry name" value="Acetyl-CoA synthetase-like"/>
    <property type="match status" value="1"/>
</dbReference>
<keyword evidence="4" id="KW-0067">ATP-binding</keyword>
<dbReference type="Gene3D" id="3.40.50.12780">
    <property type="entry name" value="N-terminal domain of ligase-like"/>
    <property type="match status" value="1"/>
</dbReference>
<evidence type="ECO:0000256" key="4">
    <source>
        <dbReference type="ARBA" id="ARBA00022840"/>
    </source>
</evidence>
<dbReference type="OrthoDB" id="1700726at2759"/>
<keyword evidence="3" id="KW-0547">Nucleotide-binding</keyword>
<dbReference type="Proteomes" id="UP000186601">
    <property type="component" value="Unassembled WGS sequence"/>
</dbReference>
<evidence type="ECO:0000259" key="6">
    <source>
        <dbReference type="Pfam" id="PF00501"/>
    </source>
</evidence>
<name>A0A2R6P8H2_9APHY</name>
<evidence type="ECO:0000256" key="5">
    <source>
        <dbReference type="ARBA" id="ARBA00036813"/>
    </source>
</evidence>
<evidence type="ECO:0000256" key="2">
    <source>
        <dbReference type="ARBA" id="ARBA00022598"/>
    </source>
</evidence>
<dbReference type="STRING" id="98765.A0A2R6P8H2"/>
<proteinExistence type="inferred from homology"/>
<dbReference type="PROSITE" id="PS00455">
    <property type="entry name" value="AMP_BINDING"/>
    <property type="match status" value="1"/>
</dbReference>
<sequence length="693" mass="75746">MSSFFKSPNQFGEGTVEVNGPKEDGYTRIRRLAKTKDRLVTQPFEGIDTVYDVVAYAARTHGKRDAFGTREIIDTIEEEKEVTKVVGGKEVKEKKKWKYFQLSDYKYISYLDVQEAVSEIARAFIDLGITQDDIVNVYSATSANWQLVSFACCCISTPIATAYDSLGETGLQHSLNEPGCVAIYTNAELLPTVAKVTANVPTLRLVIYDGDASPGVVDKIRGARDGVRVVTIDELRAIGREKPKELWKSRLPTPQTTACIMYTSGTTGAPKGVVITHSNLIAALGAIYHLLGQHLKPTDAYLAYLPLAHILEFIVELALFFVGMPFGYGRVKTLTDQSVRNCLGDIRAFRPTVMVGVPAVWEMIRKGIISKLNSSGALKKNLFNGALAVKKAGIPGLTQIVDSTVMAQIKAATGGRLRLAMSGGAALSRETQEFLHLALVTMLQGYGMTESCGMCAVLPPELMQYGSVGLIMPSVEIKLKDVPETGYFSTNDPPQGEVLIRGGSVISGYYKRDDLNNDEQIFTKDGWLRTGDVGQFNADGTITLVDRIKNLVKLQGGEYIALERLESIYKACDLVSNICVHASPDAKQPIAIIIPHESHLRHALEANPIPGADSREELHVLCGNSKVSDYVMAQCNALGKKNGFKPMEILEAVILSAEDWTPQNGLVTAAQKVQRKRVAEAFDAQIKAIYKTQ</sequence>
<dbReference type="GO" id="GO:0035336">
    <property type="term" value="P:long-chain fatty-acyl-CoA metabolic process"/>
    <property type="evidence" value="ECO:0007669"/>
    <property type="project" value="TreeGrafter"/>
</dbReference>
<organism evidence="7 8">
    <name type="scientific">Hermanssonia centrifuga</name>
    <dbReference type="NCBI Taxonomy" id="98765"/>
    <lineage>
        <taxon>Eukaryota</taxon>
        <taxon>Fungi</taxon>
        <taxon>Dikarya</taxon>
        <taxon>Basidiomycota</taxon>
        <taxon>Agaricomycotina</taxon>
        <taxon>Agaricomycetes</taxon>
        <taxon>Polyporales</taxon>
        <taxon>Meruliaceae</taxon>
        <taxon>Hermanssonia</taxon>
    </lineage>
</organism>
<dbReference type="GO" id="GO:0005886">
    <property type="term" value="C:plasma membrane"/>
    <property type="evidence" value="ECO:0007669"/>
    <property type="project" value="TreeGrafter"/>
</dbReference>
<dbReference type="PANTHER" id="PTHR43272">
    <property type="entry name" value="LONG-CHAIN-FATTY-ACID--COA LIGASE"/>
    <property type="match status" value="1"/>
</dbReference>
<gene>
    <name evidence="7" type="ORF">PHLCEN_2v5264</name>
</gene>
<evidence type="ECO:0000256" key="1">
    <source>
        <dbReference type="ARBA" id="ARBA00006432"/>
    </source>
</evidence>
<evidence type="ECO:0000313" key="7">
    <source>
        <dbReference type="EMBL" id="PSR87006.1"/>
    </source>
</evidence>
<dbReference type="GO" id="GO:0005783">
    <property type="term" value="C:endoplasmic reticulum"/>
    <property type="evidence" value="ECO:0007669"/>
    <property type="project" value="TreeGrafter"/>
</dbReference>
<dbReference type="Pfam" id="PF00501">
    <property type="entry name" value="AMP-binding"/>
    <property type="match status" value="1"/>
</dbReference>
<keyword evidence="2" id="KW-0436">Ligase</keyword>
<comment type="caution">
    <text evidence="7">The sequence shown here is derived from an EMBL/GenBank/DDBJ whole genome shotgun (WGS) entry which is preliminary data.</text>
</comment>
<protein>
    <recommendedName>
        <fullName evidence="6">AMP-dependent synthetase/ligase domain-containing protein</fullName>
    </recommendedName>
</protein>
<accession>A0A2R6P8H2</accession>
<dbReference type="PANTHER" id="PTHR43272:SF83">
    <property type="entry name" value="ACYL-COA SYNTHETASE LONG-CHAIN, ISOFORM J"/>
    <property type="match status" value="1"/>
</dbReference>
<dbReference type="AlphaFoldDB" id="A0A2R6P8H2"/>
<dbReference type="InterPro" id="IPR042099">
    <property type="entry name" value="ANL_N_sf"/>
</dbReference>
<comment type="catalytic activity">
    <reaction evidence="5">
        <text>a long-chain fatty acid + ATP + CoA = a long-chain fatty acyl-CoA + AMP + diphosphate</text>
        <dbReference type="Rhea" id="RHEA:15421"/>
        <dbReference type="ChEBI" id="CHEBI:30616"/>
        <dbReference type="ChEBI" id="CHEBI:33019"/>
        <dbReference type="ChEBI" id="CHEBI:57287"/>
        <dbReference type="ChEBI" id="CHEBI:57560"/>
        <dbReference type="ChEBI" id="CHEBI:83139"/>
        <dbReference type="ChEBI" id="CHEBI:456215"/>
        <dbReference type="EC" id="6.2.1.3"/>
    </reaction>
</comment>
<dbReference type="GO" id="GO:0005524">
    <property type="term" value="F:ATP binding"/>
    <property type="evidence" value="ECO:0007669"/>
    <property type="project" value="UniProtKB-KW"/>
</dbReference>
<dbReference type="InterPro" id="IPR000873">
    <property type="entry name" value="AMP-dep_synth/lig_dom"/>
</dbReference>
<dbReference type="EMBL" id="MLYV02000520">
    <property type="protein sequence ID" value="PSR87006.1"/>
    <property type="molecule type" value="Genomic_DNA"/>
</dbReference>
<evidence type="ECO:0000313" key="8">
    <source>
        <dbReference type="Proteomes" id="UP000186601"/>
    </source>
</evidence>
<dbReference type="InterPro" id="IPR020845">
    <property type="entry name" value="AMP-binding_CS"/>
</dbReference>
<evidence type="ECO:0000256" key="3">
    <source>
        <dbReference type="ARBA" id="ARBA00022741"/>
    </source>
</evidence>
<reference evidence="7 8" key="1">
    <citation type="submission" date="2018-02" db="EMBL/GenBank/DDBJ databases">
        <title>Genome sequence of the basidiomycete white-rot fungus Phlebia centrifuga.</title>
        <authorList>
            <person name="Granchi Z."/>
            <person name="Peng M."/>
            <person name="de Vries R.P."/>
            <person name="Hilden K."/>
            <person name="Makela M.R."/>
            <person name="Grigoriev I."/>
            <person name="Riley R."/>
        </authorList>
    </citation>
    <scope>NUCLEOTIDE SEQUENCE [LARGE SCALE GENOMIC DNA]</scope>
    <source>
        <strain evidence="7 8">FBCC195</strain>
    </source>
</reference>
<dbReference type="GO" id="GO:0004467">
    <property type="term" value="F:long-chain fatty acid-CoA ligase activity"/>
    <property type="evidence" value="ECO:0007669"/>
    <property type="project" value="UniProtKB-EC"/>
</dbReference>